<dbReference type="InterPro" id="IPR013783">
    <property type="entry name" value="Ig-like_fold"/>
</dbReference>
<dbReference type="EMBL" id="CP042467">
    <property type="protein sequence ID" value="QED29290.1"/>
    <property type="molecule type" value="Genomic_DNA"/>
</dbReference>
<accession>A0A5B8XUH0</accession>
<dbReference type="SUPFAM" id="SSF56436">
    <property type="entry name" value="C-type lectin-like"/>
    <property type="match status" value="1"/>
</dbReference>
<dbReference type="Pfam" id="PF17936">
    <property type="entry name" value="Big_6"/>
    <property type="match status" value="1"/>
</dbReference>
<evidence type="ECO:0000259" key="1">
    <source>
        <dbReference type="PROSITE" id="PS50041"/>
    </source>
</evidence>
<dbReference type="NCBIfam" id="TIGR03901">
    <property type="entry name" value="MYXO-CTERM"/>
    <property type="match status" value="1"/>
</dbReference>
<dbReference type="Gene3D" id="2.60.40.10">
    <property type="entry name" value="Immunoglobulins"/>
    <property type="match status" value="5"/>
</dbReference>
<evidence type="ECO:0000313" key="2">
    <source>
        <dbReference type="EMBL" id="QED29290.1"/>
    </source>
</evidence>
<dbReference type="InterPro" id="IPR044016">
    <property type="entry name" value="Big_13"/>
</dbReference>
<feature type="domain" description="C-type lectin" evidence="1">
    <location>
        <begin position="175"/>
        <end position="302"/>
    </location>
</feature>
<name>A0A5B8XUH0_9DELT</name>
<dbReference type="InterPro" id="IPR016186">
    <property type="entry name" value="C-type_lectin-like/link_sf"/>
</dbReference>
<dbReference type="Proteomes" id="UP000321595">
    <property type="component" value="Chromosome"/>
</dbReference>
<dbReference type="InterPro" id="IPR001304">
    <property type="entry name" value="C-type_lectin-like"/>
</dbReference>
<sequence length="1503" mass="151266">MNRQVPSYCEQPTKQHNRRCEMGCTGSEGAGFSAWRKTLSLLAFLGLAAASSSAQAQTFDIDTSAGAAVYDQTEAPVFVDDGLVITGTLNLDGARVAITTGFDALGDRLSFTSQHGITGAYDNTTGILTLSGTATPTQYQDVLRTVRYESVTTGNPPPGARTIQYSLGASIFFEPNGHFYEFVSAPGIDWADARNAAAARSYFGLQGYLVTVTSAAENSFVSGKLSGQGWMGASDQASESIWRWVTGPEGLESSGQGRHFFTQVGNGGSAVNGEYHNWASGEPNDAGGEDHAHFLINGQWNDYRFDNNAIAGYVVEYGGMPSDPSLDIVATRELDVLTCFDGTFNGVETDVDCGDVCGPCGDLDNCADDSDCTSGVCDGGVCQAPTCTDSVQNGTETGTDCGGSCAGCGTGVSCNGPNDCESLNCQSGVCQAPTCSDNILNGDETGTDCGGSCGACGVNGGCNDGTDCTTGVCSGGVCQAATCSDNTQNQDETGVDCGGATCGPCGSGEGCLGNNDCSSGVCTGNVCQAPSCSDNTQNQDETGVDCGGATCGPCADGGGCSDDTDCSSGVCNGNVCQVPTCTDGTQNQDETGADCGGATCGPCADGGGCSDGGDCTSGVCDGNVCQVPTCTDGTLNQDETDVDCGGATCGPCADGGACNQPTECSSGVCTANVCQVPTCTDGVMNGDETDMDCGGSCGPCADNGGCLADGDCTSGVCDAGVCQVPTCTDNTQNQDETGVDCGGATCGPCADGGGCSGNSDCTSGVCDAGVCQVPTCSDNTLNQDETDVDCGGATCGPCADGGACNQPSECASGVCTGNLCQAPTCSDGVENGDETDVDCGGSCGPCADGGSCGAPSDCTSGVCDSGQCAVPTCTDNTQNGDETDVDCGGSCGPCADGGSCSVPGDCTSGVCDNGTCETAQCNDGVQNGTESDVDCGGSCGPCADGGSCASAGDCSSGVCDSGQCAIPTCTDGVQNAGETDVDCGGGTCGACGDGSACSVAGDCSTNLCSAGVCVVTIDSLGEITSPAEDELLSTATPTISGTSEAGTTIEIFVDGVLVASPVADSNGDWTYTPEDDLDDGARVIEAVFTDGIGNQTTSEVNVVVDTTAPQVTVTSPANGELLSVTPDRITGESEPGNEINVYINSEFAGTATADENGVWELEIDPLDIGDYRIRVTSRDEADNIGETESDFSIVDGVRIATPEDGQLIRIARPSFSGVSTPNTDVQLFLNDTPVATVTADDDGNWTYTPDSDLADGEFELRAEGAGDSTDSVSFTVDTTRTGLVIDEPAEGALVNQNTVTFRGTALADSTVTVTVDGAEVGQVTADENGAWEWESPELEDGEFSAEFTSENEIGEPETASRTITVDTTAPSLEVTSPLAGESFPEDGVITGQAEPGATVEVFVDDTLVGETTADENGDWALELPEDFDAAAGGDLRVTATDEAGNTTTVELSVPEEVVETVDARILEGGCEGCAAASNSTEGSFWLLAFGLFLLGRRRRVRAR</sequence>
<organism evidence="2 3">
    <name type="scientific">Microvenator marinus</name>
    <dbReference type="NCBI Taxonomy" id="2600177"/>
    <lineage>
        <taxon>Bacteria</taxon>
        <taxon>Deltaproteobacteria</taxon>
        <taxon>Bradymonadales</taxon>
        <taxon>Microvenatoraceae</taxon>
        <taxon>Microvenator</taxon>
    </lineage>
</organism>
<dbReference type="OrthoDB" id="5494029at2"/>
<dbReference type="Pfam" id="PF19077">
    <property type="entry name" value="Big_13"/>
    <property type="match status" value="3"/>
</dbReference>
<dbReference type="InterPro" id="IPR041498">
    <property type="entry name" value="Big_6"/>
</dbReference>
<protein>
    <recommendedName>
        <fullName evidence="1">C-type lectin domain-containing protein</fullName>
    </recommendedName>
</protein>
<dbReference type="KEGG" id="bbae:FRD01_19040"/>
<dbReference type="Gene3D" id="3.10.100.10">
    <property type="entry name" value="Mannose-Binding Protein A, subunit A"/>
    <property type="match status" value="1"/>
</dbReference>
<evidence type="ECO:0000313" key="3">
    <source>
        <dbReference type="Proteomes" id="UP000321595"/>
    </source>
</evidence>
<gene>
    <name evidence="2" type="ORF">FRD01_19040</name>
</gene>
<dbReference type="NCBIfam" id="NF033510">
    <property type="entry name" value="Ca_tandemer"/>
    <property type="match status" value="4"/>
</dbReference>
<proteinExistence type="predicted"/>
<dbReference type="InterPro" id="IPR024038">
    <property type="entry name" value="MYXO-CTERM"/>
</dbReference>
<dbReference type="SMART" id="SM00034">
    <property type="entry name" value="CLECT"/>
    <property type="match status" value="1"/>
</dbReference>
<dbReference type="PROSITE" id="PS50041">
    <property type="entry name" value="C_TYPE_LECTIN_2"/>
    <property type="match status" value="1"/>
</dbReference>
<reference evidence="2 3" key="1">
    <citation type="submission" date="2019-08" db="EMBL/GenBank/DDBJ databases">
        <authorList>
            <person name="Liang Q."/>
        </authorList>
    </citation>
    <scope>NUCLEOTIDE SEQUENCE [LARGE SCALE GENOMIC DNA]</scope>
    <source>
        <strain evidence="2 3">V1718</strain>
    </source>
</reference>
<keyword evidence="3" id="KW-1185">Reference proteome</keyword>
<dbReference type="InterPro" id="IPR016187">
    <property type="entry name" value="CTDL_fold"/>
</dbReference>